<organism evidence="2 3">
    <name type="scientific">Streptomyces mesophilus</name>
    <dbReference type="NCBI Taxonomy" id="1775132"/>
    <lineage>
        <taxon>Bacteria</taxon>
        <taxon>Bacillati</taxon>
        <taxon>Actinomycetota</taxon>
        <taxon>Actinomycetes</taxon>
        <taxon>Kitasatosporales</taxon>
        <taxon>Streptomycetaceae</taxon>
        <taxon>Streptomyces</taxon>
    </lineage>
</organism>
<evidence type="ECO:0000313" key="2">
    <source>
        <dbReference type="EMBL" id="NGO78452.1"/>
    </source>
</evidence>
<dbReference type="AlphaFoldDB" id="A0A6G4XMP1"/>
<dbReference type="Proteomes" id="UP000481109">
    <property type="component" value="Unassembled WGS sequence"/>
</dbReference>
<gene>
    <name evidence="2" type="ORF">G6045_22740</name>
</gene>
<dbReference type="InterPro" id="IPR022128">
    <property type="entry name" value="FhaA_N"/>
</dbReference>
<dbReference type="Gene3D" id="3.30.2320.60">
    <property type="entry name" value="FhaA, phosphopeptide-binding domain (DUF3662)"/>
    <property type="match status" value="1"/>
</dbReference>
<dbReference type="EMBL" id="JAAKZW010000103">
    <property type="protein sequence ID" value="NGO78452.1"/>
    <property type="molecule type" value="Genomic_DNA"/>
</dbReference>
<accession>A0A6G4XMP1</accession>
<proteinExistence type="predicted"/>
<reference evidence="2 3" key="1">
    <citation type="submission" date="2020-02" db="EMBL/GenBank/DDBJ databases">
        <title>Whole-genome analyses of novel actinobacteria.</title>
        <authorList>
            <person name="Sahin N."/>
            <person name="Tokatli A."/>
        </authorList>
    </citation>
    <scope>NUCLEOTIDE SEQUENCE [LARGE SCALE GENOMIC DNA]</scope>
    <source>
        <strain evidence="2 3">YC504</strain>
    </source>
</reference>
<dbReference type="RefSeq" id="WP_165333904.1">
    <property type="nucleotide sequence ID" value="NZ_JAAKZW010000103.1"/>
</dbReference>
<dbReference type="Pfam" id="PF12401">
    <property type="entry name" value="FhaA_N"/>
    <property type="match status" value="1"/>
</dbReference>
<protein>
    <submittedName>
        <fullName evidence="2">DUF3662 domain-containing protein</fullName>
    </submittedName>
</protein>
<dbReference type="InterPro" id="IPR042287">
    <property type="entry name" value="FhaA_N_sf"/>
</dbReference>
<sequence>MRYLTALECTMERWSNVLWARLIPSARKQAEVVGILRRECDDRALILDRQRTLVPNTFVIELPPDSHRQLAAHNTQLTRHLAAQVRRHAAEQGYTFAGPITVQLASAGGASVRRFRVGSRITPQRPPRAGRRP</sequence>
<feature type="domain" description="FhaA N-terminal" evidence="1">
    <location>
        <begin position="5"/>
        <end position="117"/>
    </location>
</feature>
<comment type="caution">
    <text evidence="2">The sequence shown here is derived from an EMBL/GenBank/DDBJ whole genome shotgun (WGS) entry which is preliminary data.</text>
</comment>
<evidence type="ECO:0000313" key="3">
    <source>
        <dbReference type="Proteomes" id="UP000481109"/>
    </source>
</evidence>
<name>A0A6G4XMP1_9ACTN</name>
<keyword evidence="3" id="KW-1185">Reference proteome</keyword>
<evidence type="ECO:0000259" key="1">
    <source>
        <dbReference type="Pfam" id="PF12401"/>
    </source>
</evidence>